<accession>S6BFF7</accession>
<dbReference type="AlphaFoldDB" id="S6BFF7"/>
<dbReference type="EMBL" id="AK441045">
    <property type="protein sequence ID" value="BAN64839.1"/>
    <property type="molecule type" value="mRNA"/>
</dbReference>
<sequence>MSETYSFRSFNIFVAFSWGILSRKVMAYLTSNCNQQLELGMFNIRRIIVTEIEYIIMFREWQLVI</sequence>
<reference evidence="1" key="1">
    <citation type="journal article" date="2014" name="BMC Genomics">
        <title>The Babesia bovis gene and promoter model: an update from full-length EST analysis.</title>
        <authorList>
            <person name="Yamagishi J."/>
            <person name="Wakaguri H."/>
            <person name="Yokoyama N."/>
            <person name="Yamashita R."/>
            <person name="Suzuki Y."/>
            <person name="Xuan X."/>
            <person name="Igarashi I."/>
        </authorList>
    </citation>
    <scope>NUCLEOTIDE SEQUENCE</scope>
    <source>
        <strain evidence="1">Texas</strain>
    </source>
</reference>
<name>S6BFF7_BABBO</name>
<organism evidence="1">
    <name type="scientific">Babesia bovis</name>
    <dbReference type="NCBI Taxonomy" id="5865"/>
    <lineage>
        <taxon>Eukaryota</taxon>
        <taxon>Sar</taxon>
        <taxon>Alveolata</taxon>
        <taxon>Apicomplexa</taxon>
        <taxon>Aconoidasida</taxon>
        <taxon>Piroplasmida</taxon>
        <taxon>Babesiidae</taxon>
        <taxon>Babesia</taxon>
    </lineage>
</organism>
<evidence type="ECO:0000313" key="1">
    <source>
        <dbReference type="EMBL" id="BAN64839.1"/>
    </source>
</evidence>
<protein>
    <submittedName>
        <fullName evidence="1">Uncharacterized protein</fullName>
    </submittedName>
</protein>
<proteinExistence type="evidence at transcript level"/>